<dbReference type="Gene3D" id="2.60.120.200">
    <property type="match status" value="1"/>
</dbReference>
<name>A0ABT7U5S7_9BACE</name>
<feature type="chain" id="PRO_5046037581" evidence="1">
    <location>
        <begin position="27"/>
        <end position="246"/>
    </location>
</feature>
<reference evidence="3" key="1">
    <citation type="submission" date="2023-07" db="EMBL/GenBank/DDBJ databases">
        <title>Identification and characterization of horizontal gene transfer across gut microbiota members of farm animals based on homology search.</title>
        <authorList>
            <person name="Schwarzerova J."/>
            <person name="Nykrynova M."/>
            <person name="Jureckova K."/>
            <person name="Cejkova D."/>
            <person name="Rychlik I."/>
        </authorList>
    </citation>
    <scope>NUCLEOTIDE SEQUENCE [LARGE SCALE GENOMIC DNA]</scope>
    <source>
        <strain evidence="3">ET4</strain>
    </source>
</reference>
<dbReference type="SUPFAM" id="SSF49899">
    <property type="entry name" value="Concanavalin A-like lectins/glucanases"/>
    <property type="match status" value="1"/>
</dbReference>
<proteinExistence type="predicted"/>
<dbReference type="Pfam" id="PF13385">
    <property type="entry name" value="Laminin_G_3"/>
    <property type="match status" value="1"/>
</dbReference>
<dbReference type="InterPro" id="IPR013320">
    <property type="entry name" value="ConA-like_dom_sf"/>
</dbReference>
<accession>A0ABT7U5S7</accession>
<sequence length="246" mass="27828">MMVKFFSKQILGVAIIGIFFASCSHSEDDKNKPDPSKGLVTYYTFDNESADDISGKQCHGVLINNPKFITDSPNNKGKAIFINGIKEESVNIPYNLSADSTCYSTSFWLKDFTTGKIIASYDSGNSSAALEFVALAESRNFQFRTAPYNSGLHIFSNYNYSSIQQGEWHHIAIVVSKDETNRDLLLYIDGKLTDRQSWRYSDSNAIKFQIGNNSEGIVSFKLDNFRLYNRSITQEEVKMIYDSEKK</sequence>
<gene>
    <name evidence="2" type="ORF">QUW02_08095</name>
</gene>
<evidence type="ECO:0000313" key="3">
    <source>
        <dbReference type="Proteomes" id="UP001228403"/>
    </source>
</evidence>
<protein>
    <submittedName>
        <fullName evidence="2">LamG domain-containing protein</fullName>
    </submittedName>
</protein>
<evidence type="ECO:0000256" key="1">
    <source>
        <dbReference type="SAM" id="SignalP"/>
    </source>
</evidence>
<keyword evidence="3" id="KW-1185">Reference proteome</keyword>
<dbReference type="PROSITE" id="PS51257">
    <property type="entry name" value="PROKAR_LIPOPROTEIN"/>
    <property type="match status" value="1"/>
</dbReference>
<feature type="signal peptide" evidence="1">
    <location>
        <begin position="1"/>
        <end position="26"/>
    </location>
</feature>
<organism evidence="2 3">
    <name type="scientific">Bacteroides eggerthii</name>
    <dbReference type="NCBI Taxonomy" id="28111"/>
    <lineage>
        <taxon>Bacteria</taxon>
        <taxon>Pseudomonadati</taxon>
        <taxon>Bacteroidota</taxon>
        <taxon>Bacteroidia</taxon>
        <taxon>Bacteroidales</taxon>
        <taxon>Bacteroidaceae</taxon>
        <taxon>Bacteroides</taxon>
    </lineage>
</organism>
<dbReference type="EMBL" id="JAUDCF010000016">
    <property type="protein sequence ID" value="MDM8145880.1"/>
    <property type="molecule type" value="Genomic_DNA"/>
</dbReference>
<comment type="caution">
    <text evidence="2">The sequence shown here is derived from an EMBL/GenBank/DDBJ whole genome shotgun (WGS) entry which is preliminary data.</text>
</comment>
<dbReference type="Proteomes" id="UP001228403">
    <property type="component" value="Unassembled WGS sequence"/>
</dbReference>
<evidence type="ECO:0000313" key="2">
    <source>
        <dbReference type="EMBL" id="MDM8145880.1"/>
    </source>
</evidence>
<keyword evidence="1" id="KW-0732">Signal</keyword>